<evidence type="ECO:0000313" key="3">
    <source>
        <dbReference type="EMBL" id="MBB5894439.1"/>
    </source>
</evidence>
<dbReference type="NCBIfam" id="TIGR00254">
    <property type="entry name" value="GGDEF"/>
    <property type="match status" value="1"/>
</dbReference>
<evidence type="ECO:0000313" key="4">
    <source>
        <dbReference type="Proteomes" id="UP000585638"/>
    </source>
</evidence>
<dbReference type="GO" id="GO:0043709">
    <property type="term" value="P:cell adhesion involved in single-species biofilm formation"/>
    <property type="evidence" value="ECO:0007669"/>
    <property type="project" value="TreeGrafter"/>
</dbReference>
<dbReference type="InterPro" id="IPR043128">
    <property type="entry name" value="Rev_trsase/Diguanyl_cyclase"/>
</dbReference>
<dbReference type="Proteomes" id="UP000585638">
    <property type="component" value="Unassembled WGS sequence"/>
</dbReference>
<dbReference type="GO" id="GO:0005886">
    <property type="term" value="C:plasma membrane"/>
    <property type="evidence" value="ECO:0007669"/>
    <property type="project" value="TreeGrafter"/>
</dbReference>
<accession>A0A7W9KMA1</accession>
<dbReference type="PANTHER" id="PTHR45138">
    <property type="entry name" value="REGULATORY COMPONENTS OF SENSORY TRANSDUCTION SYSTEM"/>
    <property type="match status" value="1"/>
</dbReference>
<evidence type="ECO:0000259" key="2">
    <source>
        <dbReference type="PROSITE" id="PS50887"/>
    </source>
</evidence>
<dbReference type="FunFam" id="3.30.70.270:FF:000001">
    <property type="entry name" value="Diguanylate cyclase domain protein"/>
    <property type="match status" value="1"/>
</dbReference>
<feature type="transmembrane region" description="Helical" evidence="1">
    <location>
        <begin position="167"/>
        <end position="190"/>
    </location>
</feature>
<feature type="transmembrane region" description="Helical" evidence="1">
    <location>
        <begin position="23"/>
        <end position="45"/>
    </location>
</feature>
<feature type="transmembrane region" description="Helical" evidence="1">
    <location>
        <begin position="227"/>
        <end position="244"/>
    </location>
</feature>
<feature type="domain" description="GGDEF" evidence="2">
    <location>
        <begin position="282"/>
        <end position="421"/>
    </location>
</feature>
<dbReference type="SMART" id="SM00267">
    <property type="entry name" value="GGDEF"/>
    <property type="match status" value="1"/>
</dbReference>
<dbReference type="AlphaFoldDB" id="A0A7W9KMA1"/>
<proteinExistence type="predicted"/>
<protein>
    <submittedName>
        <fullName evidence="3">Diguanylate cyclase (GGDEF)-like protein</fullName>
    </submittedName>
</protein>
<dbReference type="PANTHER" id="PTHR45138:SF9">
    <property type="entry name" value="DIGUANYLATE CYCLASE DGCM-RELATED"/>
    <property type="match status" value="1"/>
</dbReference>
<dbReference type="InterPro" id="IPR029787">
    <property type="entry name" value="Nucleotide_cyclase"/>
</dbReference>
<dbReference type="EMBL" id="JACHIR010000001">
    <property type="protein sequence ID" value="MBB5894439.1"/>
    <property type="molecule type" value="Genomic_DNA"/>
</dbReference>
<feature type="transmembrane region" description="Helical" evidence="1">
    <location>
        <begin position="127"/>
        <end position="147"/>
    </location>
</feature>
<reference evidence="3 4" key="1">
    <citation type="submission" date="2020-08" db="EMBL/GenBank/DDBJ databases">
        <title>Sequencing the genomes of 1000 actinobacteria strains.</title>
        <authorList>
            <person name="Klenk H.-P."/>
        </authorList>
    </citation>
    <scope>NUCLEOTIDE SEQUENCE [LARGE SCALE GENOMIC DNA]</scope>
    <source>
        <strain evidence="3 4">DSM 43851</strain>
    </source>
</reference>
<keyword evidence="1" id="KW-0472">Membrane</keyword>
<dbReference type="RefSeq" id="WP_184866366.1">
    <property type="nucleotide sequence ID" value="NZ_BAAAWY010000005.1"/>
</dbReference>
<dbReference type="InterPro" id="IPR050469">
    <property type="entry name" value="Diguanylate_Cyclase"/>
</dbReference>
<dbReference type="SUPFAM" id="SSF55073">
    <property type="entry name" value="Nucleotide cyclase"/>
    <property type="match status" value="1"/>
</dbReference>
<feature type="transmembrane region" description="Helical" evidence="1">
    <location>
        <begin position="52"/>
        <end position="69"/>
    </location>
</feature>
<sequence length="427" mass="45397">MGDGGDWWRRARSWPLWQLPAPAVAYVLTVETAAVALAAAVATAAPIGTEDLLAFAVLAACSVVHLQASRRIERVRRVTTGGPQVDLTSIWLVAAVCCLPPLLVLGMVVLTRGQRWLAFDRPAHRNWFSAAAITLSACAASGVLLVAGHRPPPMTDVPGSLAELAVLAAASIVYWVAQVLLVGGAIGLTTTRPRLVDLVGDLELNAIDVATVCLGVLVSIALTHAPLVILFGVPVAVVLHRAILVRQFENDARQDAKTGLANTVHWRQVARKELAVAGRRNEGVGLLIIDLDHFKNLNDRYGHLAGDDVLRAVADALRAEVPDFDFVARFGGEEFSILVPGVHSQTSLLHTGDRIRRTLERLTVAITADEGDPAVVGVTASVGAALFPDHAVNLDDLLRTADTALYAAKRGGRNRTCLAGQLDVRPA</sequence>
<dbReference type="CDD" id="cd01949">
    <property type="entry name" value="GGDEF"/>
    <property type="match status" value="1"/>
</dbReference>
<dbReference type="GO" id="GO:1902201">
    <property type="term" value="P:negative regulation of bacterial-type flagellum-dependent cell motility"/>
    <property type="evidence" value="ECO:0007669"/>
    <property type="project" value="TreeGrafter"/>
</dbReference>
<name>A0A7W9KMA1_9PSEU</name>
<organism evidence="3 4">
    <name type="scientific">Kutzneria kofuensis</name>
    <dbReference type="NCBI Taxonomy" id="103725"/>
    <lineage>
        <taxon>Bacteria</taxon>
        <taxon>Bacillati</taxon>
        <taxon>Actinomycetota</taxon>
        <taxon>Actinomycetes</taxon>
        <taxon>Pseudonocardiales</taxon>
        <taxon>Pseudonocardiaceae</taxon>
        <taxon>Kutzneria</taxon>
    </lineage>
</organism>
<keyword evidence="1" id="KW-0812">Transmembrane</keyword>
<dbReference type="InterPro" id="IPR000160">
    <property type="entry name" value="GGDEF_dom"/>
</dbReference>
<keyword evidence="1" id="KW-1133">Transmembrane helix</keyword>
<dbReference type="PROSITE" id="PS50887">
    <property type="entry name" value="GGDEF"/>
    <property type="match status" value="1"/>
</dbReference>
<dbReference type="Pfam" id="PF00990">
    <property type="entry name" value="GGDEF"/>
    <property type="match status" value="1"/>
</dbReference>
<feature type="transmembrane region" description="Helical" evidence="1">
    <location>
        <begin position="89"/>
        <end position="111"/>
    </location>
</feature>
<keyword evidence="4" id="KW-1185">Reference proteome</keyword>
<gene>
    <name evidence="3" type="ORF">BJ998_005635</name>
</gene>
<comment type="caution">
    <text evidence="3">The sequence shown here is derived from an EMBL/GenBank/DDBJ whole genome shotgun (WGS) entry which is preliminary data.</text>
</comment>
<evidence type="ECO:0000256" key="1">
    <source>
        <dbReference type="SAM" id="Phobius"/>
    </source>
</evidence>
<dbReference type="Gene3D" id="3.30.70.270">
    <property type="match status" value="1"/>
</dbReference>
<dbReference type="GO" id="GO:0052621">
    <property type="term" value="F:diguanylate cyclase activity"/>
    <property type="evidence" value="ECO:0007669"/>
    <property type="project" value="TreeGrafter"/>
</dbReference>